<gene>
    <name evidence="2" type="ORF">BYL167_LOCUS72838</name>
</gene>
<dbReference type="EMBL" id="CAJOBH010259598">
    <property type="protein sequence ID" value="CAF5153581.1"/>
    <property type="molecule type" value="Genomic_DNA"/>
</dbReference>
<protein>
    <submittedName>
        <fullName evidence="2">Uncharacterized protein</fullName>
    </submittedName>
</protein>
<evidence type="ECO:0000256" key="1">
    <source>
        <dbReference type="SAM" id="MobiDB-lite"/>
    </source>
</evidence>
<dbReference type="Proteomes" id="UP000681967">
    <property type="component" value="Unassembled WGS sequence"/>
</dbReference>
<organism evidence="2 3">
    <name type="scientific">Rotaria magnacalcarata</name>
    <dbReference type="NCBI Taxonomy" id="392030"/>
    <lineage>
        <taxon>Eukaryota</taxon>
        <taxon>Metazoa</taxon>
        <taxon>Spiralia</taxon>
        <taxon>Gnathifera</taxon>
        <taxon>Rotifera</taxon>
        <taxon>Eurotatoria</taxon>
        <taxon>Bdelloidea</taxon>
        <taxon>Philodinida</taxon>
        <taxon>Philodinidae</taxon>
        <taxon>Rotaria</taxon>
    </lineage>
</organism>
<accession>A0A8S3G7V6</accession>
<evidence type="ECO:0000313" key="2">
    <source>
        <dbReference type="EMBL" id="CAF5153581.1"/>
    </source>
</evidence>
<reference evidence="2" key="1">
    <citation type="submission" date="2021-02" db="EMBL/GenBank/DDBJ databases">
        <authorList>
            <person name="Nowell W R."/>
        </authorList>
    </citation>
    <scope>NUCLEOTIDE SEQUENCE</scope>
</reference>
<sequence>MLTFGQVFDIAYRIYRRSKLNGKKSKETYPPSSSITNCERHRQLEVIRLSTKSDSKHNNSVIMSSSTHSPTTSSSSSSTDDRKIYI</sequence>
<comment type="caution">
    <text evidence="2">The sequence shown here is derived from an EMBL/GenBank/DDBJ whole genome shotgun (WGS) entry which is preliminary data.</text>
</comment>
<dbReference type="AlphaFoldDB" id="A0A8S3G7V6"/>
<evidence type="ECO:0000313" key="3">
    <source>
        <dbReference type="Proteomes" id="UP000681967"/>
    </source>
</evidence>
<name>A0A8S3G7V6_9BILA</name>
<feature type="region of interest" description="Disordered" evidence="1">
    <location>
        <begin position="49"/>
        <end position="86"/>
    </location>
</feature>
<feature type="compositionally biased region" description="Low complexity" evidence="1">
    <location>
        <begin position="64"/>
        <end position="78"/>
    </location>
</feature>
<proteinExistence type="predicted"/>